<dbReference type="InterPro" id="IPR047215">
    <property type="entry name" value="Galactose_mutarotase-like"/>
</dbReference>
<dbReference type="Proteomes" id="UP000321249">
    <property type="component" value="Unassembled WGS sequence"/>
</dbReference>
<comment type="pathway">
    <text evidence="2 8">Carbohydrate metabolism; hexose metabolism.</text>
</comment>
<dbReference type="Gene3D" id="2.70.98.10">
    <property type="match status" value="1"/>
</dbReference>
<name>A0A5C6TVI4_9SPHN</name>
<dbReference type="InterPro" id="IPR008183">
    <property type="entry name" value="Aldose_1/G6P_1-epimerase"/>
</dbReference>
<dbReference type="GO" id="GO:0030246">
    <property type="term" value="F:carbohydrate binding"/>
    <property type="evidence" value="ECO:0007669"/>
    <property type="project" value="InterPro"/>
</dbReference>
<evidence type="ECO:0000256" key="3">
    <source>
        <dbReference type="ARBA" id="ARBA00006206"/>
    </source>
</evidence>
<evidence type="ECO:0000256" key="10">
    <source>
        <dbReference type="PIRSR" id="PIRSR005096-3"/>
    </source>
</evidence>
<dbReference type="OrthoDB" id="9779408at2"/>
<reference evidence="11 12" key="1">
    <citation type="journal article" date="2015" name="J. Microbiol.">
        <title>Sphingosinicella ginsenosidimutans sp. nov., with ginsenoside converting activity.</title>
        <authorList>
            <person name="Kim J.K."/>
            <person name="Kang M.S."/>
            <person name="Park S.C."/>
            <person name="Kim K.M."/>
            <person name="Choi K."/>
            <person name="Yoon M.H."/>
            <person name="Im W.T."/>
        </authorList>
    </citation>
    <scope>NUCLEOTIDE SEQUENCE [LARGE SCALE GENOMIC DNA]</scope>
    <source>
        <strain evidence="11 12">BS-11</strain>
    </source>
</reference>
<evidence type="ECO:0000256" key="2">
    <source>
        <dbReference type="ARBA" id="ARBA00005028"/>
    </source>
</evidence>
<dbReference type="SUPFAM" id="SSF74650">
    <property type="entry name" value="Galactose mutarotase-like"/>
    <property type="match status" value="1"/>
</dbReference>
<dbReference type="EMBL" id="VOQQ01000001">
    <property type="protein sequence ID" value="TXC63991.1"/>
    <property type="molecule type" value="Genomic_DNA"/>
</dbReference>
<accession>A0A5C6TVI4</accession>
<feature type="binding site" evidence="10">
    <location>
        <begin position="176"/>
        <end position="178"/>
    </location>
    <ligand>
        <name>beta-D-galactose</name>
        <dbReference type="ChEBI" id="CHEBI:27667"/>
    </ligand>
</feature>
<evidence type="ECO:0000256" key="5">
    <source>
        <dbReference type="ARBA" id="ARBA00014165"/>
    </source>
</evidence>
<dbReference type="EC" id="5.1.3.3" evidence="4 8"/>
<dbReference type="PANTHER" id="PTHR10091">
    <property type="entry name" value="ALDOSE-1-EPIMERASE"/>
    <property type="match status" value="1"/>
</dbReference>
<keyword evidence="6 8" id="KW-0413">Isomerase</keyword>
<keyword evidence="7 8" id="KW-0119">Carbohydrate metabolism</keyword>
<dbReference type="GO" id="GO:0004034">
    <property type="term" value="F:aldose 1-epimerase activity"/>
    <property type="evidence" value="ECO:0007669"/>
    <property type="project" value="UniProtKB-EC"/>
</dbReference>
<dbReference type="PROSITE" id="PS00545">
    <property type="entry name" value="ALDOSE_1_EPIMERASE"/>
    <property type="match status" value="1"/>
</dbReference>
<evidence type="ECO:0000256" key="6">
    <source>
        <dbReference type="ARBA" id="ARBA00023235"/>
    </source>
</evidence>
<dbReference type="GO" id="GO:0033499">
    <property type="term" value="P:galactose catabolic process via UDP-galactose, Leloir pathway"/>
    <property type="evidence" value="ECO:0007669"/>
    <property type="project" value="TreeGrafter"/>
</dbReference>
<dbReference type="RefSeq" id="WP_147043398.1">
    <property type="nucleotide sequence ID" value="NZ_BAABIR010000001.1"/>
</dbReference>
<feature type="active site" description="Proton acceptor" evidence="9">
    <location>
        <position position="314"/>
    </location>
</feature>
<evidence type="ECO:0000313" key="11">
    <source>
        <dbReference type="EMBL" id="TXC63991.1"/>
    </source>
</evidence>
<evidence type="ECO:0000256" key="7">
    <source>
        <dbReference type="ARBA" id="ARBA00023277"/>
    </source>
</evidence>
<dbReference type="PIRSF" id="PIRSF005096">
    <property type="entry name" value="GALM"/>
    <property type="match status" value="1"/>
</dbReference>
<evidence type="ECO:0000256" key="1">
    <source>
        <dbReference type="ARBA" id="ARBA00001614"/>
    </source>
</evidence>
<dbReference type="InterPro" id="IPR014718">
    <property type="entry name" value="GH-type_carb-bd"/>
</dbReference>
<dbReference type="InterPro" id="IPR018052">
    <property type="entry name" value="Ald1_epimerase_CS"/>
</dbReference>
<sequence>MEVYGVTQDGRTVERHSLRTPAGMVVRFLSLGGIVTAIEVPDRNGRIANVALGLPDLAAYEARNEHYRFGALMGRYAGRIAGARFAVDGREIRLAANEGPNALHGGAGAGFDARIWAVEPQDDDAASLRLVSEDGDQGFPGRLDVAATYRLLPDNALRIDFEARADTPTALNLTNHSYFNLAGAGAPSVRDHRLRIFATRIAEAGGDGLPTGRFPDVAGTAFDFREARAIGERIDIVAPHVTGFPGYNHSWMVDGADGRALRPAARLEHRGSGRTLEVLTTEPSIHIYTANHFDGSDKDASGAPLVRHCSIALETQHLPDSPNRPGFPSTALRPGEVFRSTTVFRFGVMP</sequence>
<dbReference type="AlphaFoldDB" id="A0A5C6TVI4"/>
<keyword evidence="12" id="KW-1185">Reference proteome</keyword>
<dbReference type="GO" id="GO:0005737">
    <property type="term" value="C:cytoplasm"/>
    <property type="evidence" value="ECO:0007669"/>
    <property type="project" value="TreeGrafter"/>
</dbReference>
<comment type="catalytic activity">
    <reaction evidence="1 8">
        <text>alpha-D-glucose = beta-D-glucose</text>
        <dbReference type="Rhea" id="RHEA:10264"/>
        <dbReference type="ChEBI" id="CHEBI:15903"/>
        <dbReference type="ChEBI" id="CHEBI:17925"/>
        <dbReference type="EC" id="5.1.3.3"/>
    </reaction>
</comment>
<dbReference type="UniPathway" id="UPA00242"/>
<dbReference type="PANTHER" id="PTHR10091:SF0">
    <property type="entry name" value="GALACTOSE MUTAROTASE"/>
    <property type="match status" value="1"/>
</dbReference>
<dbReference type="CDD" id="cd09019">
    <property type="entry name" value="galactose_mutarotase_like"/>
    <property type="match status" value="1"/>
</dbReference>
<gene>
    <name evidence="11" type="ORF">FRZ32_10175</name>
</gene>
<dbReference type="Pfam" id="PF01263">
    <property type="entry name" value="Aldose_epim"/>
    <property type="match status" value="1"/>
</dbReference>
<comment type="caution">
    <text evidence="11">The sequence shown here is derived from an EMBL/GenBank/DDBJ whole genome shotgun (WGS) entry which is preliminary data.</text>
</comment>
<organism evidence="11 12">
    <name type="scientific">Allosphingosinicella ginsenosidimutans</name>
    <dbReference type="NCBI Taxonomy" id="1176539"/>
    <lineage>
        <taxon>Bacteria</taxon>
        <taxon>Pseudomonadati</taxon>
        <taxon>Pseudomonadota</taxon>
        <taxon>Alphaproteobacteria</taxon>
        <taxon>Sphingomonadales</taxon>
        <taxon>Sphingomonadaceae</taxon>
        <taxon>Allosphingosinicella</taxon>
    </lineage>
</organism>
<comment type="similarity">
    <text evidence="3 8">Belongs to the aldose epimerase family.</text>
</comment>
<dbReference type="GO" id="GO:0006006">
    <property type="term" value="P:glucose metabolic process"/>
    <property type="evidence" value="ECO:0007669"/>
    <property type="project" value="TreeGrafter"/>
</dbReference>
<evidence type="ECO:0000256" key="8">
    <source>
        <dbReference type="PIRNR" id="PIRNR005096"/>
    </source>
</evidence>
<evidence type="ECO:0000313" key="12">
    <source>
        <dbReference type="Proteomes" id="UP000321249"/>
    </source>
</evidence>
<feature type="active site" description="Proton donor" evidence="9">
    <location>
        <position position="176"/>
    </location>
</feature>
<evidence type="ECO:0000256" key="4">
    <source>
        <dbReference type="ARBA" id="ARBA00013185"/>
    </source>
</evidence>
<proteinExistence type="inferred from homology"/>
<evidence type="ECO:0000256" key="9">
    <source>
        <dbReference type="PIRSR" id="PIRSR005096-1"/>
    </source>
</evidence>
<dbReference type="InterPro" id="IPR011013">
    <property type="entry name" value="Gal_mutarotase_sf_dom"/>
</dbReference>
<dbReference type="InterPro" id="IPR015443">
    <property type="entry name" value="Aldose_1-epimerase"/>
</dbReference>
<protein>
    <recommendedName>
        <fullName evidence="5 8">Aldose 1-epimerase</fullName>
        <ecNumber evidence="4 8">5.1.3.3</ecNumber>
    </recommendedName>
</protein>
<dbReference type="NCBIfam" id="NF008277">
    <property type="entry name" value="PRK11055.1"/>
    <property type="match status" value="1"/>
</dbReference>